<dbReference type="PANTHER" id="PTHR43649">
    <property type="entry name" value="ARABINOSE-BINDING PROTEIN-RELATED"/>
    <property type="match status" value="1"/>
</dbReference>
<dbReference type="InterPro" id="IPR050490">
    <property type="entry name" value="Bact_solute-bd_prot1"/>
</dbReference>
<dbReference type="InterPro" id="IPR006059">
    <property type="entry name" value="SBP"/>
</dbReference>
<proteinExistence type="predicted"/>
<dbReference type="RefSeq" id="WP_380631730.1">
    <property type="nucleotide sequence ID" value="NZ_JBHSQO010000001.1"/>
</dbReference>
<keyword evidence="2" id="KW-1185">Reference proteome</keyword>
<dbReference type="PANTHER" id="PTHR43649:SF14">
    <property type="entry name" value="BLR3389 PROTEIN"/>
    <property type="match status" value="1"/>
</dbReference>
<accession>A0ABW1NXA5</accession>
<comment type="caution">
    <text evidence="1">The sequence shown here is derived from an EMBL/GenBank/DDBJ whole genome shotgun (WGS) entry which is preliminary data.</text>
</comment>
<dbReference type="Proteomes" id="UP001596220">
    <property type="component" value="Unassembled WGS sequence"/>
</dbReference>
<dbReference type="EMBL" id="JBHSQO010000001">
    <property type="protein sequence ID" value="MFC6087803.1"/>
    <property type="molecule type" value="Genomic_DNA"/>
</dbReference>
<protein>
    <submittedName>
        <fullName evidence="1">Extracellular solute-binding protein</fullName>
    </submittedName>
</protein>
<evidence type="ECO:0000313" key="2">
    <source>
        <dbReference type="Proteomes" id="UP001596220"/>
    </source>
</evidence>
<dbReference type="Pfam" id="PF01547">
    <property type="entry name" value="SBP_bac_1"/>
    <property type="match status" value="1"/>
</dbReference>
<organism evidence="1 2">
    <name type="scientific">Saccharothrix lopnurensis</name>
    <dbReference type="NCBI Taxonomy" id="1670621"/>
    <lineage>
        <taxon>Bacteria</taxon>
        <taxon>Bacillati</taxon>
        <taxon>Actinomycetota</taxon>
        <taxon>Actinomycetes</taxon>
        <taxon>Pseudonocardiales</taxon>
        <taxon>Pseudonocardiaceae</taxon>
        <taxon>Saccharothrix</taxon>
    </lineage>
</organism>
<gene>
    <name evidence="1" type="ORF">ACFP3R_00800</name>
</gene>
<reference evidence="2" key="1">
    <citation type="journal article" date="2019" name="Int. J. Syst. Evol. Microbiol.">
        <title>The Global Catalogue of Microorganisms (GCM) 10K type strain sequencing project: providing services to taxonomists for standard genome sequencing and annotation.</title>
        <authorList>
            <consortium name="The Broad Institute Genomics Platform"/>
            <consortium name="The Broad Institute Genome Sequencing Center for Infectious Disease"/>
            <person name="Wu L."/>
            <person name="Ma J."/>
        </authorList>
    </citation>
    <scope>NUCLEOTIDE SEQUENCE [LARGE SCALE GENOMIC DNA]</scope>
    <source>
        <strain evidence="2">CGMCC 4.7246</strain>
    </source>
</reference>
<name>A0ABW1NXA5_9PSEU</name>
<evidence type="ECO:0000313" key="1">
    <source>
        <dbReference type="EMBL" id="MFC6087803.1"/>
    </source>
</evidence>
<sequence length="464" mass="49397">MRRTTVFVLAAVGGLLAGCLGRSEGTDPGRNADAKEVTLTIVANAAVGGKNARGAAWINDWVIPRFTERQRAKGVDVTVRFEQNGAGDEDFKTKVALDFKTGGGGDIVELDGIWLGEFAQAGQVRPLDEVIGGPEVDAWDGWEQIPAAVRALGEFDGRRYGVPMGTDGRVLFFNRKLFARVGLPDDWQPRSWDDLLAAGERLRALPGVVPIQLNAGTAMGEATSMQGVLPVLAGAGEQVYENGRWQGATDGVEATLDLYRRVYGGGLGDPVLQQEANGRDRSFALFAENRIGILLESDYFWRSVVEPRNGAAGMADRDTAVGWALVPARQPGAGVGGQDFVSMSGGGVRVVNPNTEFPRQAWELLRFLNSFEAVKTSLDGGAQLTQRTDVNDEVLAGDPVLSFVAERVLPITRYRPGLADYPRVSAALQQATADVVAGRSPGEAAGNYRDALVRAVGEASVAGG</sequence>
<dbReference type="Gene3D" id="3.40.190.10">
    <property type="entry name" value="Periplasmic binding protein-like II"/>
    <property type="match status" value="1"/>
</dbReference>
<dbReference type="PROSITE" id="PS51257">
    <property type="entry name" value="PROKAR_LIPOPROTEIN"/>
    <property type="match status" value="1"/>
</dbReference>
<dbReference type="SUPFAM" id="SSF53850">
    <property type="entry name" value="Periplasmic binding protein-like II"/>
    <property type="match status" value="1"/>
</dbReference>